<evidence type="ECO:0000313" key="3">
    <source>
        <dbReference type="EnsemblPlants" id="KEH18622"/>
    </source>
</evidence>
<name>A0A072TMH2_MEDTR</name>
<dbReference type="Gramene" id="rna45743">
    <property type="protein sequence ID" value="RHN39694.1"/>
    <property type="gene ID" value="gene45743"/>
</dbReference>
<reference evidence="3" key="3">
    <citation type="submission" date="2015-04" db="UniProtKB">
        <authorList>
            <consortium name="EnsemblPlants"/>
        </authorList>
    </citation>
    <scope>IDENTIFICATION</scope>
    <source>
        <strain evidence="3">cv. Jemalong A17</strain>
    </source>
</reference>
<dbReference type="EMBL" id="PSQE01000008">
    <property type="protein sequence ID" value="RHN39694.1"/>
    <property type="molecule type" value="Genomic_DNA"/>
</dbReference>
<accession>A0A072TMH2</accession>
<dbReference type="OrthoDB" id="1403538at2759"/>
<organism evidence="1 4">
    <name type="scientific">Medicago truncatula</name>
    <name type="common">Barrel medic</name>
    <name type="synonym">Medicago tribuloides</name>
    <dbReference type="NCBI Taxonomy" id="3880"/>
    <lineage>
        <taxon>Eukaryota</taxon>
        <taxon>Viridiplantae</taxon>
        <taxon>Streptophyta</taxon>
        <taxon>Embryophyta</taxon>
        <taxon>Tracheophyta</taxon>
        <taxon>Spermatophyta</taxon>
        <taxon>Magnoliopsida</taxon>
        <taxon>eudicotyledons</taxon>
        <taxon>Gunneridae</taxon>
        <taxon>Pentapetalae</taxon>
        <taxon>rosids</taxon>
        <taxon>fabids</taxon>
        <taxon>Fabales</taxon>
        <taxon>Fabaceae</taxon>
        <taxon>Papilionoideae</taxon>
        <taxon>50 kb inversion clade</taxon>
        <taxon>NPAAA clade</taxon>
        <taxon>Hologalegina</taxon>
        <taxon>IRL clade</taxon>
        <taxon>Trifolieae</taxon>
        <taxon>Medicago</taxon>
    </lineage>
</organism>
<dbReference type="EnsemblPlants" id="KEH18622">
    <property type="protein sequence ID" value="KEH18622"/>
    <property type="gene ID" value="MTR_8g027390"/>
</dbReference>
<reference evidence="1 4" key="1">
    <citation type="journal article" date="2011" name="Nature">
        <title>The Medicago genome provides insight into the evolution of rhizobial symbioses.</title>
        <authorList>
            <person name="Young N.D."/>
            <person name="Debelle F."/>
            <person name="Oldroyd G.E."/>
            <person name="Geurts R."/>
            <person name="Cannon S.B."/>
            <person name="Udvardi M.K."/>
            <person name="Benedito V.A."/>
            <person name="Mayer K.F."/>
            <person name="Gouzy J."/>
            <person name="Schoof H."/>
            <person name="Van de Peer Y."/>
            <person name="Proost S."/>
            <person name="Cook D.R."/>
            <person name="Meyers B.C."/>
            <person name="Spannagl M."/>
            <person name="Cheung F."/>
            <person name="De Mita S."/>
            <person name="Krishnakumar V."/>
            <person name="Gundlach H."/>
            <person name="Zhou S."/>
            <person name="Mudge J."/>
            <person name="Bharti A.K."/>
            <person name="Murray J.D."/>
            <person name="Naoumkina M.A."/>
            <person name="Rosen B."/>
            <person name="Silverstein K.A."/>
            <person name="Tang H."/>
            <person name="Rombauts S."/>
            <person name="Zhao P.X."/>
            <person name="Zhou P."/>
            <person name="Barbe V."/>
            <person name="Bardou P."/>
            <person name="Bechner M."/>
            <person name="Bellec A."/>
            <person name="Berger A."/>
            <person name="Berges H."/>
            <person name="Bidwell S."/>
            <person name="Bisseling T."/>
            <person name="Choisne N."/>
            <person name="Couloux A."/>
            <person name="Denny R."/>
            <person name="Deshpande S."/>
            <person name="Dai X."/>
            <person name="Doyle J.J."/>
            <person name="Dudez A.M."/>
            <person name="Farmer A.D."/>
            <person name="Fouteau S."/>
            <person name="Franken C."/>
            <person name="Gibelin C."/>
            <person name="Gish J."/>
            <person name="Goldstein S."/>
            <person name="Gonzalez A.J."/>
            <person name="Green P.J."/>
            <person name="Hallab A."/>
            <person name="Hartog M."/>
            <person name="Hua A."/>
            <person name="Humphray S.J."/>
            <person name="Jeong D.H."/>
            <person name="Jing Y."/>
            <person name="Jocker A."/>
            <person name="Kenton S.M."/>
            <person name="Kim D.J."/>
            <person name="Klee K."/>
            <person name="Lai H."/>
            <person name="Lang C."/>
            <person name="Lin S."/>
            <person name="Macmil S.L."/>
            <person name="Magdelenat G."/>
            <person name="Matthews L."/>
            <person name="McCorrison J."/>
            <person name="Monaghan E.L."/>
            <person name="Mun J.H."/>
            <person name="Najar F.Z."/>
            <person name="Nicholson C."/>
            <person name="Noirot C."/>
            <person name="O'Bleness M."/>
            <person name="Paule C.R."/>
            <person name="Poulain J."/>
            <person name="Prion F."/>
            <person name="Qin B."/>
            <person name="Qu C."/>
            <person name="Retzel E.F."/>
            <person name="Riddle C."/>
            <person name="Sallet E."/>
            <person name="Samain S."/>
            <person name="Samson N."/>
            <person name="Sanders I."/>
            <person name="Saurat O."/>
            <person name="Scarpelli C."/>
            <person name="Schiex T."/>
            <person name="Segurens B."/>
            <person name="Severin A.J."/>
            <person name="Sherrier D.J."/>
            <person name="Shi R."/>
            <person name="Sims S."/>
            <person name="Singer S.R."/>
            <person name="Sinharoy S."/>
            <person name="Sterck L."/>
            <person name="Viollet A."/>
            <person name="Wang B.B."/>
            <person name="Wang K."/>
            <person name="Wang M."/>
            <person name="Wang X."/>
            <person name="Warfsmann J."/>
            <person name="Weissenbach J."/>
            <person name="White D.D."/>
            <person name="White J.D."/>
            <person name="Wiley G.B."/>
            <person name="Wincker P."/>
            <person name="Xing Y."/>
            <person name="Yang L."/>
            <person name="Yao Z."/>
            <person name="Ying F."/>
            <person name="Zhai J."/>
            <person name="Zhou L."/>
            <person name="Zuber A."/>
            <person name="Denarie J."/>
            <person name="Dixon R.A."/>
            <person name="May G.D."/>
            <person name="Schwartz D.C."/>
            <person name="Rogers J."/>
            <person name="Quetier F."/>
            <person name="Town C.D."/>
            <person name="Roe B.A."/>
        </authorList>
    </citation>
    <scope>NUCLEOTIDE SEQUENCE [LARGE SCALE GENOMIC DNA]</scope>
    <source>
        <strain evidence="1">A17</strain>
        <strain evidence="3 4">cv. Jemalong A17</strain>
    </source>
</reference>
<proteinExistence type="predicted"/>
<evidence type="ECO:0000313" key="2">
    <source>
        <dbReference type="EMBL" id="RHN39694.1"/>
    </source>
</evidence>
<sequence>MAGTACNDLSEDLRLVLLPLENTSIPVQTWTITELAKHFITTRSFIDNVKTITLISSNIVCDTVITLAIQRGFWAQNSKCTPTTMMKFCSFLKSKEGSQILDDFQKKAELWNVMKRRMAEIEAVIAYHRGQIVLLEKKLENEIAEVESCYLPASQYVPLDEQELLKRCYDMYVAETIKSKLKVKELDQELIEFIKFQYEKDVRMAHMMDFMADEMRRLVLNVWTG</sequence>
<dbReference type="Proteomes" id="UP000265566">
    <property type="component" value="Chromosome 8"/>
</dbReference>
<dbReference type="HOGENOM" id="CLU_1231506_0_0_1"/>
<dbReference type="EMBL" id="CM001224">
    <property type="protein sequence ID" value="KEH18622.1"/>
    <property type="molecule type" value="Genomic_DNA"/>
</dbReference>
<dbReference type="KEGG" id="mtr:25500659"/>
<dbReference type="AlphaFoldDB" id="A0A072TMH2"/>
<reference evidence="2" key="4">
    <citation type="journal article" date="2018" name="Nat. Plants">
        <title>Whole-genome landscape of Medicago truncatula symbiotic genes.</title>
        <authorList>
            <person name="Pecrix Y."/>
            <person name="Gamas P."/>
            <person name="Carrere S."/>
        </authorList>
    </citation>
    <scope>NUCLEOTIDE SEQUENCE</scope>
    <source>
        <tissue evidence="2">Leaves</tissue>
    </source>
</reference>
<protein>
    <submittedName>
        <fullName evidence="1 3">Uncharacterized protein</fullName>
    </submittedName>
</protein>
<gene>
    <name evidence="3" type="primary">25500659</name>
    <name evidence="1" type="ordered locus">MTR_8g027390</name>
    <name evidence="2" type="ORF">MtrunA17_Chr8g0346611</name>
</gene>
<evidence type="ECO:0000313" key="4">
    <source>
        <dbReference type="Proteomes" id="UP000002051"/>
    </source>
</evidence>
<reference evidence="1 4" key="2">
    <citation type="journal article" date="2014" name="BMC Genomics">
        <title>An improved genome release (version Mt4.0) for the model legume Medicago truncatula.</title>
        <authorList>
            <person name="Tang H."/>
            <person name="Krishnakumar V."/>
            <person name="Bidwell S."/>
            <person name="Rosen B."/>
            <person name="Chan A."/>
            <person name="Zhou S."/>
            <person name="Gentzbittel L."/>
            <person name="Childs K.L."/>
            <person name="Yandell M."/>
            <person name="Gundlach H."/>
            <person name="Mayer K.F."/>
            <person name="Schwartz D.C."/>
            <person name="Town C.D."/>
        </authorList>
    </citation>
    <scope>GENOME REANNOTATION</scope>
    <source>
        <strain evidence="1">A17</strain>
        <strain evidence="3 4">cv. Jemalong A17</strain>
    </source>
</reference>
<keyword evidence="4" id="KW-1185">Reference proteome</keyword>
<dbReference type="Proteomes" id="UP000002051">
    <property type="component" value="Chromosome 8"/>
</dbReference>
<evidence type="ECO:0000313" key="1">
    <source>
        <dbReference type="EMBL" id="KEH18622.1"/>
    </source>
</evidence>